<dbReference type="CDD" id="cd07731">
    <property type="entry name" value="ComA-like_MBL-fold"/>
    <property type="match status" value="1"/>
</dbReference>
<dbReference type="SUPFAM" id="SSF56281">
    <property type="entry name" value="Metallo-hydrolase/oxidoreductase"/>
    <property type="match status" value="1"/>
</dbReference>
<protein>
    <submittedName>
        <fullName evidence="9">DNA internalization-related competence protein ComEC/Rec2</fullName>
    </submittedName>
</protein>
<dbReference type="EMBL" id="VLTJ01000005">
    <property type="protein sequence ID" value="TSH98403.1"/>
    <property type="molecule type" value="Genomic_DNA"/>
</dbReference>
<dbReference type="GO" id="GO:0005886">
    <property type="term" value="C:plasma membrane"/>
    <property type="evidence" value="ECO:0007669"/>
    <property type="project" value="UniProtKB-SubCell"/>
</dbReference>
<dbReference type="NCBIfam" id="TIGR00360">
    <property type="entry name" value="ComEC_N-term"/>
    <property type="match status" value="1"/>
</dbReference>
<feature type="transmembrane region" description="Helical" evidence="7">
    <location>
        <begin position="433"/>
        <end position="455"/>
    </location>
</feature>
<dbReference type="InterPro" id="IPR001279">
    <property type="entry name" value="Metallo-B-lactamas"/>
</dbReference>
<accession>A0A556AZN7</accession>
<dbReference type="InterPro" id="IPR035681">
    <property type="entry name" value="ComA-like_MBL"/>
</dbReference>
<feature type="transmembrane region" description="Helical" evidence="7">
    <location>
        <begin position="491"/>
        <end position="516"/>
    </location>
</feature>
<evidence type="ECO:0000256" key="4">
    <source>
        <dbReference type="ARBA" id="ARBA00022989"/>
    </source>
</evidence>
<feature type="transmembrane region" description="Helical" evidence="7">
    <location>
        <begin position="461"/>
        <end position="479"/>
    </location>
</feature>
<feature type="transmembrane region" description="Helical" evidence="7">
    <location>
        <begin position="262"/>
        <end position="285"/>
    </location>
</feature>
<dbReference type="Gene3D" id="3.60.15.10">
    <property type="entry name" value="Ribonuclease Z/Hydroxyacylglutathione hydrolase-like"/>
    <property type="match status" value="1"/>
</dbReference>
<dbReference type="InterPro" id="IPR004797">
    <property type="entry name" value="Competence_ComEC/Rec2"/>
</dbReference>
<feature type="transmembrane region" description="Helical" evidence="7">
    <location>
        <begin position="58"/>
        <end position="78"/>
    </location>
</feature>
<dbReference type="InterPro" id="IPR025405">
    <property type="entry name" value="DUF4131"/>
</dbReference>
<keyword evidence="2" id="KW-1003">Cell membrane</keyword>
<dbReference type="InterPro" id="IPR052159">
    <property type="entry name" value="Competence_DNA_uptake"/>
</dbReference>
<gene>
    <name evidence="9" type="ORF">FOZ76_03080</name>
</gene>
<evidence type="ECO:0000259" key="8">
    <source>
        <dbReference type="SMART" id="SM00849"/>
    </source>
</evidence>
<dbReference type="GO" id="GO:0030420">
    <property type="term" value="P:establishment of competence for transformation"/>
    <property type="evidence" value="ECO:0007669"/>
    <property type="project" value="InterPro"/>
</dbReference>
<organism evidence="9 10">
    <name type="scientific">Verticiella sediminum</name>
    <dbReference type="NCBI Taxonomy" id="1247510"/>
    <lineage>
        <taxon>Bacteria</taxon>
        <taxon>Pseudomonadati</taxon>
        <taxon>Pseudomonadota</taxon>
        <taxon>Betaproteobacteria</taxon>
        <taxon>Burkholderiales</taxon>
        <taxon>Alcaligenaceae</taxon>
        <taxon>Verticiella</taxon>
    </lineage>
</organism>
<dbReference type="NCBIfam" id="TIGR00361">
    <property type="entry name" value="ComEC_Rec2"/>
    <property type="match status" value="1"/>
</dbReference>
<evidence type="ECO:0000256" key="5">
    <source>
        <dbReference type="ARBA" id="ARBA00023136"/>
    </source>
</evidence>
<feature type="region of interest" description="Disordered" evidence="6">
    <location>
        <begin position="782"/>
        <end position="801"/>
    </location>
</feature>
<dbReference type="Pfam" id="PF00753">
    <property type="entry name" value="Lactamase_B"/>
    <property type="match status" value="1"/>
</dbReference>
<feature type="transmembrane region" description="Helical" evidence="7">
    <location>
        <begin position="26"/>
        <end position="46"/>
    </location>
</feature>
<keyword evidence="5 7" id="KW-0472">Membrane</keyword>
<dbReference type="PANTHER" id="PTHR30619">
    <property type="entry name" value="DNA INTERNALIZATION/COMPETENCE PROTEIN COMEC/REC2"/>
    <property type="match status" value="1"/>
</dbReference>
<feature type="domain" description="Metallo-beta-lactamase" evidence="8">
    <location>
        <begin position="555"/>
        <end position="745"/>
    </location>
</feature>
<dbReference type="Pfam" id="PF13567">
    <property type="entry name" value="DUF4131"/>
    <property type="match status" value="1"/>
</dbReference>
<evidence type="ECO:0000256" key="7">
    <source>
        <dbReference type="SAM" id="Phobius"/>
    </source>
</evidence>
<dbReference type="Pfam" id="PF03772">
    <property type="entry name" value="Competence"/>
    <property type="match status" value="1"/>
</dbReference>
<evidence type="ECO:0000256" key="6">
    <source>
        <dbReference type="SAM" id="MobiDB-lite"/>
    </source>
</evidence>
<keyword evidence="4 7" id="KW-1133">Transmembrane helix</keyword>
<evidence type="ECO:0000256" key="2">
    <source>
        <dbReference type="ARBA" id="ARBA00022475"/>
    </source>
</evidence>
<evidence type="ECO:0000256" key="1">
    <source>
        <dbReference type="ARBA" id="ARBA00004651"/>
    </source>
</evidence>
<dbReference type="SMART" id="SM00849">
    <property type="entry name" value="Lactamase_B"/>
    <property type="match status" value="1"/>
</dbReference>
<sequence>MALAWVAATGCVQVLPALPGALVRTMLAGGAVVLVLAWLGLVRPRAQGRAARTAGRARVFACALPVLAAGLMAAALALQRAELRLQEALAPAHENLVTRLEILVTGLSTRLDGGQRFEAGVLASPVAGVPGRLMVSWYDSREPGAPAAALVRPGERYSAALVLRRPHGLANPHAFDAEAWFFERGLRAVGTVRGTPEWLGDEPWARVGTAIERVRHRLREAMQARLGERRHGGVVLALAVGDQSAVPAPDWEAFNRIGITHLVSISGLHVTLLASIFALATRWLWPRLRWRGVACAERVPAQVPAALVGLVVAGLYCLIAGWGVPARRTFFMLACVAGAAVSGLPWLPSAVLALAAVAVTAMDPWAVLAPGFWLSFGAVALLMLAAAGRWRPARGPHGWRGLCLAARAQLAISLALAPLLAWQFQVVSLAGPLANALAIPLVSFVVTPLALAGMLAAPGPWAGLADGMLLTAEWLFGLLMRVLQPLADAPWSAWSVAAPGVGALALGLAAVLWHLLPAGAPGRLAGLIALAPLVLPRSAELAPGEWRLAALDVGQGGGVVIETRHHVVVFDPGPSYGPGRDAGERVLWPYLRARGWRELDEVVVSHADTDHVGGLASLLARLPVRRVRASDAGAAADRPSAPCRAGQGWWADGVAFRFLHPGGSAPAPASDRNARSCVLMVQGLHHAALLPGDIHAAQERALADAHDGAVRADLVLMAHHGSRTSSAPAFVAGTAAAHAVAQAGHHSRFGHPHADVLGRWERAGARVHRSDRDGAVVAHSRAGGLRVERQREQGRRYWHGQ</sequence>
<evidence type="ECO:0000313" key="10">
    <source>
        <dbReference type="Proteomes" id="UP000318405"/>
    </source>
</evidence>
<reference evidence="9 10" key="1">
    <citation type="submission" date="2019-07" db="EMBL/GenBank/DDBJ databases">
        <title>Qingshengfaniella alkalisoli gen. nov., sp. nov., isolated from saline soil.</title>
        <authorList>
            <person name="Xu L."/>
            <person name="Huang X.-X."/>
            <person name="Sun J.-Q."/>
        </authorList>
    </citation>
    <scope>NUCLEOTIDE SEQUENCE [LARGE SCALE GENOMIC DNA]</scope>
    <source>
        <strain evidence="9 10">DSM 27279</strain>
    </source>
</reference>
<dbReference type="InterPro" id="IPR004477">
    <property type="entry name" value="ComEC_N"/>
</dbReference>
<keyword evidence="3 7" id="KW-0812">Transmembrane</keyword>
<dbReference type="AlphaFoldDB" id="A0A556AZN7"/>
<feature type="compositionally biased region" description="Basic and acidic residues" evidence="6">
    <location>
        <begin position="786"/>
        <end position="795"/>
    </location>
</feature>
<keyword evidence="10" id="KW-1185">Reference proteome</keyword>
<dbReference type="OrthoDB" id="9761531at2"/>
<feature type="transmembrane region" description="Helical" evidence="7">
    <location>
        <begin position="330"/>
        <end position="358"/>
    </location>
</feature>
<dbReference type="Proteomes" id="UP000318405">
    <property type="component" value="Unassembled WGS sequence"/>
</dbReference>
<feature type="transmembrane region" description="Helical" evidence="7">
    <location>
        <begin position="399"/>
        <end position="421"/>
    </location>
</feature>
<feature type="transmembrane region" description="Helical" evidence="7">
    <location>
        <begin position="305"/>
        <end position="324"/>
    </location>
</feature>
<dbReference type="InterPro" id="IPR036866">
    <property type="entry name" value="RibonucZ/Hydroxyglut_hydro"/>
</dbReference>
<evidence type="ECO:0000313" key="9">
    <source>
        <dbReference type="EMBL" id="TSH98403.1"/>
    </source>
</evidence>
<dbReference type="PANTHER" id="PTHR30619:SF1">
    <property type="entry name" value="RECOMBINATION PROTEIN 2"/>
    <property type="match status" value="1"/>
</dbReference>
<feature type="transmembrane region" description="Helical" evidence="7">
    <location>
        <begin position="365"/>
        <end position="387"/>
    </location>
</feature>
<comment type="caution">
    <text evidence="9">The sequence shown here is derived from an EMBL/GenBank/DDBJ whole genome shotgun (WGS) entry which is preliminary data.</text>
</comment>
<evidence type="ECO:0000256" key="3">
    <source>
        <dbReference type="ARBA" id="ARBA00022692"/>
    </source>
</evidence>
<proteinExistence type="predicted"/>
<name>A0A556AZN7_9BURK</name>
<comment type="subcellular location">
    <subcellularLocation>
        <location evidence="1">Cell membrane</location>
        <topology evidence="1">Multi-pass membrane protein</topology>
    </subcellularLocation>
</comment>